<accession>A0A4U5TSG1</accession>
<evidence type="ECO:0000313" key="5">
    <source>
        <dbReference type="Proteomes" id="UP000306552"/>
    </source>
</evidence>
<dbReference type="InterPro" id="IPR050570">
    <property type="entry name" value="Cell_wall_metabolism_enzyme"/>
</dbReference>
<dbReference type="Gene3D" id="6.10.250.3150">
    <property type="match status" value="1"/>
</dbReference>
<keyword evidence="1" id="KW-0732">Signal</keyword>
<dbReference type="PANTHER" id="PTHR21666">
    <property type="entry name" value="PEPTIDASE-RELATED"/>
    <property type="match status" value="1"/>
</dbReference>
<dbReference type="PANTHER" id="PTHR21666:SF289">
    <property type="entry name" value="L-ALA--D-GLU ENDOPEPTIDASE"/>
    <property type="match status" value="1"/>
</dbReference>
<dbReference type="SUPFAM" id="SSF57997">
    <property type="entry name" value="Tropomyosin"/>
    <property type="match status" value="1"/>
</dbReference>
<evidence type="ECO:0000313" key="4">
    <source>
        <dbReference type="EMBL" id="TKS57250.1"/>
    </source>
</evidence>
<dbReference type="Gene3D" id="2.70.70.10">
    <property type="entry name" value="Glucose Permease (Domain IIA)"/>
    <property type="match status" value="1"/>
</dbReference>
<evidence type="ECO:0000256" key="1">
    <source>
        <dbReference type="ARBA" id="ARBA00022729"/>
    </source>
</evidence>
<keyword evidence="2" id="KW-0175">Coiled coil</keyword>
<dbReference type="Pfam" id="PF01551">
    <property type="entry name" value="Peptidase_M23"/>
    <property type="match status" value="1"/>
</dbReference>
<dbReference type="GO" id="GO:0004222">
    <property type="term" value="F:metalloendopeptidase activity"/>
    <property type="evidence" value="ECO:0007669"/>
    <property type="project" value="TreeGrafter"/>
</dbReference>
<evidence type="ECO:0000256" key="2">
    <source>
        <dbReference type="SAM" id="Coils"/>
    </source>
</evidence>
<comment type="caution">
    <text evidence="4">The sequence shown here is derived from an EMBL/GenBank/DDBJ whole genome shotgun (WGS) entry which is preliminary data.</text>
</comment>
<feature type="coiled-coil region" evidence="2">
    <location>
        <begin position="150"/>
        <end position="244"/>
    </location>
</feature>
<gene>
    <name evidence="4" type="ORF">FCN74_02185</name>
</gene>
<name>A0A4U5TSG1_9FLAO</name>
<dbReference type="EMBL" id="SWMU01000001">
    <property type="protein sequence ID" value="TKS57250.1"/>
    <property type="molecule type" value="Genomic_DNA"/>
</dbReference>
<keyword evidence="5" id="KW-1185">Reference proteome</keyword>
<organism evidence="4 5">
    <name type="scientific">Mesohalobacter halotolerans</name>
    <dbReference type="NCBI Taxonomy" id="1883405"/>
    <lineage>
        <taxon>Bacteria</taxon>
        <taxon>Pseudomonadati</taxon>
        <taxon>Bacteroidota</taxon>
        <taxon>Flavobacteriia</taxon>
        <taxon>Flavobacteriales</taxon>
        <taxon>Flavobacteriaceae</taxon>
        <taxon>Mesohalobacter</taxon>
    </lineage>
</organism>
<feature type="domain" description="M23ase beta-sheet core" evidence="3">
    <location>
        <begin position="301"/>
        <end position="394"/>
    </location>
</feature>
<dbReference type="RefSeq" id="WP_138930953.1">
    <property type="nucleotide sequence ID" value="NZ_SWMU01000001.1"/>
</dbReference>
<protein>
    <submittedName>
        <fullName evidence="4">Peptidase M23</fullName>
    </submittedName>
</protein>
<dbReference type="AlphaFoldDB" id="A0A4U5TSG1"/>
<sequence length="401" mass="46474">MKPYLFLLIVFSLYGTLTYGQTRKELEKERQQIEQQIKQINNNLDQSQSRKQSVIEKVQTLNQRIAAAERLVRINNREANMLSREINANSQAIDKLRSQLKTLKAEYAQMVVDAYKSKSQQNRIMFLLSSDNFLQAYKRLQYMKQFAAHRRQQGKEIQIQTKTLQELNEKLFEQRKAKEKLLVQNRQTIEKLNKDKAAEKELIASIRKKEGQYQKELERKQEKISEIDELIQKLIREAIAAENKKLGSSSSSRFKMTPEAKLLGGKFEDNKGKLPWPVVSGFLSRPYGTRRHAVVKTVMTKSEGVHIDTQQGAKARAIFDGEVSQIMVIPNAYKVVMIRHGQYISVYKNIDELNVRKGDKVNRNQFIGTIGQDLTDGSTTLGFYIYKNSKTQNPAEWIYKM</sequence>
<evidence type="ECO:0000259" key="3">
    <source>
        <dbReference type="Pfam" id="PF01551"/>
    </source>
</evidence>
<reference evidence="4 5" key="1">
    <citation type="submission" date="2019-04" db="EMBL/GenBank/DDBJ databases">
        <title>Psychroflexus halotolerans sp. nov., isolated from a marine solar saltern.</title>
        <authorList>
            <person name="Feng X."/>
        </authorList>
    </citation>
    <scope>NUCLEOTIDE SEQUENCE [LARGE SCALE GENOMIC DNA]</scope>
    <source>
        <strain evidence="4 5">WDS2C27</strain>
    </source>
</reference>
<dbReference type="InterPro" id="IPR011055">
    <property type="entry name" value="Dup_hybrid_motif"/>
</dbReference>
<feature type="coiled-coil region" evidence="2">
    <location>
        <begin position="19"/>
        <end position="113"/>
    </location>
</feature>
<dbReference type="InterPro" id="IPR016047">
    <property type="entry name" value="M23ase_b-sheet_dom"/>
</dbReference>
<dbReference type="OrthoDB" id="9815884at2"/>
<dbReference type="CDD" id="cd12797">
    <property type="entry name" value="M23_peptidase"/>
    <property type="match status" value="1"/>
</dbReference>
<dbReference type="Proteomes" id="UP000306552">
    <property type="component" value="Unassembled WGS sequence"/>
</dbReference>
<dbReference type="SUPFAM" id="SSF51261">
    <property type="entry name" value="Duplicated hybrid motif"/>
    <property type="match status" value="1"/>
</dbReference>
<proteinExistence type="predicted"/>